<keyword evidence="4" id="KW-1185">Reference proteome</keyword>
<dbReference type="Pfam" id="PF00575">
    <property type="entry name" value="S1"/>
    <property type="match status" value="1"/>
</dbReference>
<dbReference type="EMBL" id="LR215037">
    <property type="protein sequence ID" value="VEU75512.1"/>
    <property type="molecule type" value="Genomic_DNA"/>
</dbReference>
<proteinExistence type="predicted"/>
<dbReference type="SUPFAM" id="SSF50249">
    <property type="entry name" value="Nucleic acid-binding proteins"/>
    <property type="match status" value="1"/>
</dbReference>
<dbReference type="CDD" id="cd05685">
    <property type="entry name" value="S1_Tex"/>
    <property type="match status" value="1"/>
</dbReference>
<dbReference type="Pfam" id="PF17674">
    <property type="entry name" value="HHH_9"/>
    <property type="match status" value="1"/>
</dbReference>
<keyword evidence="1" id="KW-0175">Coiled coil</keyword>
<accession>A0A449B4J4</accession>
<evidence type="ECO:0000313" key="3">
    <source>
        <dbReference type="EMBL" id="VEU75512.1"/>
    </source>
</evidence>
<dbReference type="PROSITE" id="PS50126">
    <property type="entry name" value="S1"/>
    <property type="match status" value="1"/>
</dbReference>
<dbReference type="FunFam" id="3.30.420.140:FF:000001">
    <property type="entry name" value="RNA-binding transcriptional accessory protein"/>
    <property type="match status" value="1"/>
</dbReference>
<dbReference type="InterPro" id="IPR003029">
    <property type="entry name" value="S1_domain"/>
</dbReference>
<dbReference type="Gene3D" id="1.10.3500.10">
    <property type="entry name" value="Tex N-terminal region-like"/>
    <property type="match status" value="1"/>
</dbReference>
<dbReference type="InterPro" id="IPR012340">
    <property type="entry name" value="NA-bd_OB-fold"/>
</dbReference>
<name>A0A449B4J4_9BACT</name>
<dbReference type="InterPro" id="IPR050437">
    <property type="entry name" value="Ribos_protein_bS1-like"/>
</dbReference>
<dbReference type="Pfam" id="PF09371">
    <property type="entry name" value="Tex_N"/>
    <property type="match status" value="1"/>
</dbReference>
<feature type="coiled-coil region" evidence="1">
    <location>
        <begin position="507"/>
        <end position="534"/>
    </location>
</feature>
<dbReference type="Proteomes" id="UP000290243">
    <property type="component" value="Chromosome"/>
</dbReference>
<dbReference type="InterPro" id="IPR006641">
    <property type="entry name" value="YqgF/RNaseH-like_dom"/>
</dbReference>
<gene>
    <name evidence="3" type="primary">yhgF</name>
    <name evidence="3" type="ORF">NCTC10168_00434</name>
</gene>
<dbReference type="AlphaFoldDB" id="A0A449B4J4"/>
<reference evidence="3 4" key="1">
    <citation type="submission" date="2019-01" db="EMBL/GenBank/DDBJ databases">
        <authorList>
            <consortium name="Pathogen Informatics"/>
        </authorList>
    </citation>
    <scope>NUCLEOTIDE SEQUENCE [LARGE SCALE GENOMIC DNA]</scope>
    <source>
        <strain evidence="3 4">NCTC10168</strain>
    </source>
</reference>
<dbReference type="PANTHER" id="PTHR10724:SF10">
    <property type="entry name" value="S1 RNA-BINDING DOMAIN-CONTAINING PROTEIN 1"/>
    <property type="match status" value="1"/>
</dbReference>
<dbReference type="InterPro" id="IPR023323">
    <property type="entry name" value="Tex-like_dom_sf"/>
</dbReference>
<dbReference type="GO" id="GO:0003729">
    <property type="term" value="F:mRNA binding"/>
    <property type="evidence" value="ECO:0007669"/>
    <property type="project" value="UniProtKB-ARBA"/>
</dbReference>
<dbReference type="InterPro" id="IPR023319">
    <property type="entry name" value="Tex-like_HTH_dom_sf"/>
</dbReference>
<dbReference type="InterPro" id="IPR032639">
    <property type="entry name" value="Tex_YqgF"/>
</dbReference>
<dbReference type="KEGG" id="mmau:NCTC10168_00434"/>
<dbReference type="InterPro" id="IPR055179">
    <property type="entry name" value="Tex-like_central_region"/>
</dbReference>
<dbReference type="InterPro" id="IPR018974">
    <property type="entry name" value="Tex-like_N"/>
</dbReference>
<dbReference type="Gene3D" id="2.40.50.140">
    <property type="entry name" value="Nucleic acid-binding proteins"/>
    <property type="match status" value="1"/>
</dbReference>
<dbReference type="RefSeq" id="WP_129646673.1">
    <property type="nucleotide sequence ID" value="NZ_LR215037.1"/>
</dbReference>
<dbReference type="Gene3D" id="1.10.10.650">
    <property type="entry name" value="RuvA domain 2-like"/>
    <property type="match status" value="1"/>
</dbReference>
<feature type="domain" description="S1 motif" evidence="2">
    <location>
        <begin position="644"/>
        <end position="719"/>
    </location>
</feature>
<dbReference type="SUPFAM" id="SSF47781">
    <property type="entry name" value="RuvA domain 2-like"/>
    <property type="match status" value="2"/>
</dbReference>
<dbReference type="InterPro" id="IPR044146">
    <property type="entry name" value="S1_Tex"/>
</dbReference>
<dbReference type="Pfam" id="PF16921">
    <property type="entry name" value="Tex_YqgF"/>
    <property type="match status" value="1"/>
</dbReference>
<dbReference type="SUPFAM" id="SSF53098">
    <property type="entry name" value="Ribonuclease H-like"/>
    <property type="match status" value="1"/>
</dbReference>
<dbReference type="PANTHER" id="PTHR10724">
    <property type="entry name" value="30S RIBOSOMAL PROTEIN S1"/>
    <property type="match status" value="1"/>
</dbReference>
<dbReference type="InterPro" id="IPR037027">
    <property type="entry name" value="YqgF/RNaseH-like_dom_sf"/>
</dbReference>
<dbReference type="SMART" id="SM00732">
    <property type="entry name" value="YqgFc"/>
    <property type="match status" value="1"/>
</dbReference>
<dbReference type="Pfam" id="PF12836">
    <property type="entry name" value="HHH_3"/>
    <property type="match status" value="1"/>
</dbReference>
<dbReference type="SUPFAM" id="SSF158832">
    <property type="entry name" value="Tex N-terminal region-like"/>
    <property type="match status" value="1"/>
</dbReference>
<dbReference type="Gene3D" id="1.10.150.310">
    <property type="entry name" value="Tex RuvX-like domain-like"/>
    <property type="match status" value="1"/>
</dbReference>
<evidence type="ECO:0000256" key="1">
    <source>
        <dbReference type="SAM" id="Coils"/>
    </source>
</evidence>
<evidence type="ECO:0000313" key="4">
    <source>
        <dbReference type="Proteomes" id="UP000290243"/>
    </source>
</evidence>
<sequence>MNLSIEYVSKKLSLKTSQVQTVLNLLEEGSTVPFIARYRKGVTEGLDEEMIQKINDLYVYNVELNKRKEAIINILEEKKLLTEDLKNKIIATETKSELENIYEPFKVGKKTKASEAIALGLEPLALLIMNETNEKFNPFNEAKKYLNEKVTTVEFAIEQAEFIISQIISQDIDNRNFIKKQIYSYGTIVSKIKKNAIDEKRIFEQYYDYKENIKRIPNHRILAISRAEDLKIVSYSIENINIQKILYELNNKYFKIKTTGKIIYNALKDSLERLIIPSIEREIKSELFERAEIEAIKLFAENVETMLMAPAVKNKRILAIDPAFVNGCKIAILDEQGSFIAKDIIYPNAPKYHIDHATKVINNLIDKYKINVIVIGNGTASRETEKFISDLIKEKRKLMPNLQIHYAIVSEVGASVYSASEIAIKEFPDLNVEERSAINIGRRFQDPLNELIKIDPKSIGVGQYQHDVNQKDLSKALDFKVDKAVNLVGVDLNTATNEILGYVSGLSKTLAKNIIDYRNEIKKFENRKQLLKVKGLGAKAYEQSVGFLRIHDSKEFFDRTSIHPESYKLARNIVDFLKIDLNDVDEKTIKEANINELAKQFNSNEFDIKLILDSLLNPTKDIRDEKEGYILKQEILEIKDLKPGMIVDGSVQNITDFGVFVYIGIKQAVLIHISNMKKSKDHYINNPSEVVKLNDNIKVEILDIDEERGRIQGKLVYSN</sequence>
<dbReference type="GO" id="GO:0003735">
    <property type="term" value="F:structural constituent of ribosome"/>
    <property type="evidence" value="ECO:0007669"/>
    <property type="project" value="TreeGrafter"/>
</dbReference>
<dbReference type="OrthoDB" id="9804714at2"/>
<dbReference type="InterPro" id="IPR010994">
    <property type="entry name" value="RuvA_2-like"/>
</dbReference>
<dbReference type="GO" id="GO:0006412">
    <property type="term" value="P:translation"/>
    <property type="evidence" value="ECO:0007669"/>
    <property type="project" value="TreeGrafter"/>
</dbReference>
<organism evidence="3 4">
    <name type="scientific">Mycoplasmopsis maculosa</name>
    <dbReference type="NCBI Taxonomy" id="114885"/>
    <lineage>
        <taxon>Bacteria</taxon>
        <taxon>Bacillati</taxon>
        <taxon>Mycoplasmatota</taxon>
        <taxon>Mycoplasmoidales</taxon>
        <taxon>Metamycoplasmataceae</taxon>
        <taxon>Mycoplasmopsis</taxon>
    </lineage>
</organism>
<dbReference type="InterPro" id="IPR041692">
    <property type="entry name" value="HHH_9"/>
</dbReference>
<dbReference type="InterPro" id="IPR012337">
    <property type="entry name" value="RNaseH-like_sf"/>
</dbReference>
<protein>
    <submittedName>
        <fullName evidence="3">RNA (S1 domain)-binding protein</fullName>
    </submittedName>
</protein>
<dbReference type="GO" id="GO:0006139">
    <property type="term" value="P:nucleobase-containing compound metabolic process"/>
    <property type="evidence" value="ECO:0007669"/>
    <property type="project" value="InterPro"/>
</dbReference>
<dbReference type="FunFam" id="1.10.10.650:FF:000001">
    <property type="entry name" value="S1 RNA-binding domain 1"/>
    <property type="match status" value="1"/>
</dbReference>
<dbReference type="Pfam" id="PF22706">
    <property type="entry name" value="Tex_central_region"/>
    <property type="match status" value="1"/>
</dbReference>
<dbReference type="GO" id="GO:0005737">
    <property type="term" value="C:cytoplasm"/>
    <property type="evidence" value="ECO:0007669"/>
    <property type="project" value="UniProtKB-ARBA"/>
</dbReference>
<dbReference type="SMART" id="SM00316">
    <property type="entry name" value="S1"/>
    <property type="match status" value="1"/>
</dbReference>
<dbReference type="Gene3D" id="3.30.420.140">
    <property type="entry name" value="YqgF/RNase H-like domain"/>
    <property type="match status" value="1"/>
</dbReference>
<evidence type="ECO:0000259" key="2">
    <source>
        <dbReference type="PROSITE" id="PS50126"/>
    </source>
</evidence>
<dbReference type="FunFam" id="2.40.50.140:FF:000051">
    <property type="entry name" value="RNA-binding transcriptional accessory protein"/>
    <property type="match status" value="1"/>
</dbReference>